<reference evidence="2 3" key="1">
    <citation type="journal article" date="2018" name="Mol. Biol. Evol.">
        <title>Broad Genomic Sampling Reveals a Smut Pathogenic Ancestry of the Fungal Clade Ustilaginomycotina.</title>
        <authorList>
            <person name="Kijpornyongpan T."/>
            <person name="Mondo S.J."/>
            <person name="Barry K."/>
            <person name="Sandor L."/>
            <person name="Lee J."/>
            <person name="Lipzen A."/>
            <person name="Pangilinan J."/>
            <person name="LaButti K."/>
            <person name="Hainaut M."/>
            <person name="Henrissat B."/>
            <person name="Grigoriev I.V."/>
            <person name="Spatafora J.W."/>
            <person name="Aime M.C."/>
        </authorList>
    </citation>
    <scope>NUCLEOTIDE SEQUENCE [LARGE SCALE GENOMIC DNA]</scope>
    <source>
        <strain evidence="2 3">MCA 4658</strain>
    </source>
</reference>
<organism evidence="2 3">
    <name type="scientific">Ceraceosorus guamensis</name>
    <dbReference type="NCBI Taxonomy" id="1522189"/>
    <lineage>
        <taxon>Eukaryota</taxon>
        <taxon>Fungi</taxon>
        <taxon>Dikarya</taxon>
        <taxon>Basidiomycota</taxon>
        <taxon>Ustilaginomycotina</taxon>
        <taxon>Exobasidiomycetes</taxon>
        <taxon>Ceraceosorales</taxon>
        <taxon>Ceraceosoraceae</taxon>
        <taxon>Ceraceosorus</taxon>
    </lineage>
</organism>
<evidence type="ECO:0000256" key="1">
    <source>
        <dbReference type="SAM" id="MobiDB-lite"/>
    </source>
</evidence>
<evidence type="ECO:0000313" key="3">
    <source>
        <dbReference type="Proteomes" id="UP000245783"/>
    </source>
</evidence>
<dbReference type="InParanoid" id="A0A316VWE6"/>
<sequence>MLGCRQPGSGRPGSETAWRSRRCPASRRGRRDWQNDEGGGHDCEASVASSLPTRPKYLQLLSKRRTDSLIRLPLQLENHLLEPRSNRPSIPLNMPSGPRRWHIDHRSIHRRVHRRARVVGRTAREEARRRSPSGRQRSTERQTKLFPCHGKDAFSRDG</sequence>
<dbReference type="EMBL" id="KZ819390">
    <property type="protein sequence ID" value="PWN41624.1"/>
    <property type="molecule type" value="Genomic_DNA"/>
</dbReference>
<protein>
    <submittedName>
        <fullName evidence="2">Uncharacterized protein</fullName>
    </submittedName>
</protein>
<feature type="region of interest" description="Disordered" evidence="1">
    <location>
        <begin position="119"/>
        <end position="158"/>
    </location>
</feature>
<dbReference type="RefSeq" id="XP_025368784.1">
    <property type="nucleotide sequence ID" value="XM_025510610.1"/>
</dbReference>
<feature type="region of interest" description="Disordered" evidence="1">
    <location>
        <begin position="1"/>
        <end position="53"/>
    </location>
</feature>
<proteinExistence type="predicted"/>
<dbReference type="GeneID" id="37032480"/>
<feature type="compositionally biased region" description="Basic and acidic residues" evidence="1">
    <location>
        <begin position="31"/>
        <end position="44"/>
    </location>
</feature>
<evidence type="ECO:0000313" key="2">
    <source>
        <dbReference type="EMBL" id="PWN41624.1"/>
    </source>
</evidence>
<dbReference type="Proteomes" id="UP000245783">
    <property type="component" value="Unassembled WGS sequence"/>
</dbReference>
<feature type="compositionally biased region" description="Basic and acidic residues" evidence="1">
    <location>
        <begin position="137"/>
        <end position="158"/>
    </location>
</feature>
<accession>A0A316VWE6</accession>
<dbReference type="AlphaFoldDB" id="A0A316VWE6"/>
<keyword evidence="3" id="KW-1185">Reference proteome</keyword>
<name>A0A316VWE6_9BASI</name>
<gene>
    <name evidence="2" type="ORF">IE81DRAFT_169444</name>
</gene>
<feature type="compositionally biased region" description="Basic residues" evidence="1">
    <location>
        <begin position="19"/>
        <end position="30"/>
    </location>
</feature>